<dbReference type="eggNOG" id="COG1450">
    <property type="taxonomic scope" value="Bacteria"/>
</dbReference>
<dbReference type="KEGG" id="dpd:Deipe_3816"/>
<evidence type="ECO:0000256" key="1">
    <source>
        <dbReference type="ARBA" id="ARBA00004370"/>
    </source>
</evidence>
<protein>
    <submittedName>
        <fullName evidence="10">Type II secretory pathway, component PulD</fullName>
    </submittedName>
</protein>
<evidence type="ECO:0000259" key="9">
    <source>
        <dbReference type="Pfam" id="PF03958"/>
    </source>
</evidence>
<dbReference type="HOGENOM" id="CLU_398870_0_0_0"/>
<dbReference type="Pfam" id="PF03958">
    <property type="entry name" value="Secretin_N"/>
    <property type="match status" value="2"/>
</dbReference>
<evidence type="ECO:0000256" key="3">
    <source>
        <dbReference type="ARBA" id="ARBA00023136"/>
    </source>
</evidence>
<evidence type="ECO:0000313" key="11">
    <source>
        <dbReference type="Proteomes" id="UP000010467"/>
    </source>
</evidence>
<dbReference type="InterPro" id="IPR005644">
    <property type="entry name" value="NolW-like"/>
</dbReference>
<organism evidence="10 11">
    <name type="scientific">Deinococcus peraridilitoris (strain DSM 19664 / LMG 22246 / CIP 109416 / KR-200)</name>
    <dbReference type="NCBI Taxonomy" id="937777"/>
    <lineage>
        <taxon>Bacteria</taxon>
        <taxon>Thermotogati</taxon>
        <taxon>Deinococcota</taxon>
        <taxon>Deinococci</taxon>
        <taxon>Deinococcales</taxon>
        <taxon>Deinococcaceae</taxon>
        <taxon>Deinococcus</taxon>
    </lineage>
</organism>
<evidence type="ECO:0000256" key="2">
    <source>
        <dbReference type="ARBA" id="ARBA00022729"/>
    </source>
</evidence>
<dbReference type="EMBL" id="CP003382">
    <property type="protein sequence ID" value="AFZ69240.1"/>
    <property type="molecule type" value="Genomic_DNA"/>
</dbReference>
<proteinExistence type="inferred from homology"/>
<dbReference type="InterPro" id="IPR001775">
    <property type="entry name" value="GspD/PilQ"/>
</dbReference>
<dbReference type="RefSeq" id="WP_015237536.1">
    <property type="nucleotide sequence ID" value="NC_019793.1"/>
</dbReference>
<keyword evidence="3" id="KW-0472">Membrane</keyword>
<keyword evidence="5" id="KW-0813">Transport</keyword>
<dbReference type="Pfam" id="PF00263">
    <property type="entry name" value="Secretin"/>
    <property type="match status" value="1"/>
</dbReference>
<evidence type="ECO:0000259" key="8">
    <source>
        <dbReference type="Pfam" id="PF00263"/>
    </source>
</evidence>
<dbReference type="PANTHER" id="PTHR30332:SF17">
    <property type="entry name" value="TYPE IV PILIATION SYSTEM PROTEIN DR_0774-RELATED"/>
    <property type="match status" value="1"/>
</dbReference>
<dbReference type="OrthoDB" id="9775455at2"/>
<sequence>MIKRSLILALTLTLGIAGAQSSVDTRLSAAPVTLEMGRYGGPLSSLLAAVAKTAGYELVLDTNVDALPTVGASATTPQSATGTAAAPQGGKPVVYSFTGKPFNQVWPLLMDVYGLSYDTVKVGEQLVLRVSSSPVQKIIKLSNANAADAVNQVKLFFGTPQYNEVQQKDAQGNVVGVTRTLMDVKLDSASLRIIADTRTNSLIIRGTNKEIAEVERLALEVDKADTLGNAESTNPVVQRVYTVKGSAPEIATLLGTQYPNLRVTPVGRTGQLVLTGPSNQLDAALALLNQVDKQIVVQSAPPVVQRTFTLSNAQATELKETLEGTLKRALGTQTGAAAGTTTATSETTQPTPAESSAASTGASIIADQRTNSLIVRGTQAQVDQIAELVPLLDKAVPQINVQVRIQEITESAARNLGIDWSAGLGAFTTNIIGGALTALFDSTKSFTGLNLGATLTALETQGMSKSIYDGSVTLQSGQRRQGNQGTTESSSANAAATIKSGGRLEVNIPSASGNITKQIDYGVILDFINPQVASDGSITIGVRSNVSDLQTAITATSIPNVLQFTNREANTTVTFKSGQTVMLGGLLSNTERSTKEGIPFLSSIPIIGNLFSRTSTRKDQTQLLIVITGNVVQ</sequence>
<evidence type="ECO:0000256" key="6">
    <source>
        <dbReference type="SAM" id="MobiDB-lite"/>
    </source>
</evidence>
<feature type="domain" description="NolW-like" evidence="9">
    <location>
        <begin position="137"/>
        <end position="225"/>
    </location>
</feature>
<reference evidence="11" key="1">
    <citation type="submission" date="2012-03" db="EMBL/GenBank/DDBJ databases">
        <title>Complete sequence of chromosome of Deinococcus peraridilitoris DSM 19664.</title>
        <authorList>
            <person name="Lucas S."/>
            <person name="Copeland A."/>
            <person name="Lapidus A."/>
            <person name="Glavina del Rio T."/>
            <person name="Dalin E."/>
            <person name="Tice H."/>
            <person name="Bruce D."/>
            <person name="Goodwin L."/>
            <person name="Pitluck S."/>
            <person name="Peters L."/>
            <person name="Mikhailova N."/>
            <person name="Lu M."/>
            <person name="Kyrpides N."/>
            <person name="Mavromatis K."/>
            <person name="Ivanova N."/>
            <person name="Brettin T."/>
            <person name="Detter J.C."/>
            <person name="Han C."/>
            <person name="Larimer F."/>
            <person name="Land M."/>
            <person name="Hauser L."/>
            <person name="Markowitz V."/>
            <person name="Cheng J.-F."/>
            <person name="Hugenholtz P."/>
            <person name="Woyke T."/>
            <person name="Wu D."/>
            <person name="Pukall R."/>
            <person name="Steenblock K."/>
            <person name="Brambilla E."/>
            <person name="Klenk H.-P."/>
            <person name="Eisen J.A."/>
        </authorList>
    </citation>
    <scope>NUCLEOTIDE SEQUENCE [LARGE SCALE GENOMIC DNA]</scope>
    <source>
        <strain evidence="11">DSM 19664 / LMG 22246 / CIP 109416 / KR-200</strain>
    </source>
</reference>
<dbReference type="InterPro" id="IPR038591">
    <property type="entry name" value="NolW-like_sf"/>
</dbReference>
<evidence type="ECO:0000256" key="4">
    <source>
        <dbReference type="RuleBase" id="RU004003"/>
    </source>
</evidence>
<dbReference type="InterPro" id="IPR004846">
    <property type="entry name" value="T2SS/T3SS_dom"/>
</dbReference>
<dbReference type="GO" id="GO:0009279">
    <property type="term" value="C:cell outer membrane"/>
    <property type="evidence" value="ECO:0007669"/>
    <property type="project" value="UniProtKB-SubCell"/>
</dbReference>
<dbReference type="AlphaFoldDB" id="L0A852"/>
<feature type="chain" id="PRO_5003939088" evidence="7">
    <location>
        <begin position="20"/>
        <end position="633"/>
    </location>
</feature>
<feature type="signal peptide" evidence="7">
    <location>
        <begin position="1"/>
        <end position="19"/>
    </location>
</feature>
<feature type="region of interest" description="Disordered" evidence="6">
    <location>
        <begin position="475"/>
        <end position="494"/>
    </location>
</feature>
<dbReference type="GO" id="GO:0015627">
    <property type="term" value="C:type II protein secretion system complex"/>
    <property type="evidence" value="ECO:0007669"/>
    <property type="project" value="TreeGrafter"/>
</dbReference>
<feature type="region of interest" description="Disordered" evidence="6">
    <location>
        <begin position="333"/>
        <end position="361"/>
    </location>
</feature>
<evidence type="ECO:0000256" key="5">
    <source>
        <dbReference type="RuleBase" id="RU004004"/>
    </source>
</evidence>
<dbReference type="InterPro" id="IPR050810">
    <property type="entry name" value="Bact_Secretion_Sys_Channel"/>
</dbReference>
<dbReference type="Proteomes" id="UP000010467">
    <property type="component" value="Chromosome"/>
</dbReference>
<dbReference type="InterPro" id="IPR004845">
    <property type="entry name" value="T2SS_GspD_CS"/>
</dbReference>
<evidence type="ECO:0000256" key="7">
    <source>
        <dbReference type="SAM" id="SignalP"/>
    </source>
</evidence>
<dbReference type="PANTHER" id="PTHR30332">
    <property type="entry name" value="PROBABLE GENERAL SECRETION PATHWAY PROTEIN D"/>
    <property type="match status" value="1"/>
</dbReference>
<dbReference type="Gene3D" id="3.30.1370.120">
    <property type="match status" value="2"/>
</dbReference>
<feature type="domain" description="NolW-like" evidence="9">
    <location>
        <begin position="306"/>
        <end position="398"/>
    </location>
</feature>
<comment type="similarity">
    <text evidence="4">Belongs to the bacterial secretin family.</text>
</comment>
<dbReference type="STRING" id="937777.Deipe_3816"/>
<feature type="compositionally biased region" description="Polar residues" evidence="6">
    <location>
        <begin position="475"/>
        <end position="485"/>
    </location>
</feature>
<gene>
    <name evidence="10" type="ordered locus">Deipe_3816</name>
</gene>
<dbReference type="PROSITE" id="PS00875">
    <property type="entry name" value="T2SP_D"/>
    <property type="match status" value="1"/>
</dbReference>
<keyword evidence="2 7" id="KW-0732">Signal</keyword>
<comment type="subcellular location">
    <subcellularLocation>
        <location evidence="5">Cell outer membrane</location>
    </subcellularLocation>
    <subcellularLocation>
        <location evidence="1">Membrane</location>
    </subcellularLocation>
</comment>
<keyword evidence="11" id="KW-1185">Reference proteome</keyword>
<dbReference type="PRINTS" id="PR00811">
    <property type="entry name" value="BCTERIALGSPD"/>
</dbReference>
<name>L0A852_DEIPD</name>
<accession>L0A852</accession>
<feature type="domain" description="Type II/III secretion system secretin-like" evidence="8">
    <location>
        <begin position="493"/>
        <end position="632"/>
    </location>
</feature>
<dbReference type="PATRIC" id="fig|937777.3.peg.3828"/>
<evidence type="ECO:0000313" key="10">
    <source>
        <dbReference type="EMBL" id="AFZ69240.1"/>
    </source>
</evidence>
<dbReference type="GO" id="GO:0009306">
    <property type="term" value="P:protein secretion"/>
    <property type="evidence" value="ECO:0007669"/>
    <property type="project" value="InterPro"/>
</dbReference>